<evidence type="ECO:0000256" key="2">
    <source>
        <dbReference type="ARBA" id="ARBA00023315"/>
    </source>
</evidence>
<evidence type="ECO:0000256" key="1">
    <source>
        <dbReference type="ARBA" id="ARBA00022679"/>
    </source>
</evidence>
<comment type="caution">
    <text evidence="4">The sequence shown here is derived from an EMBL/GenBank/DDBJ whole genome shotgun (WGS) entry which is preliminary data.</text>
</comment>
<name>A0ABS8BIH4_9NEIS</name>
<feature type="domain" description="N-acetyltransferase" evidence="3">
    <location>
        <begin position="2"/>
        <end position="154"/>
    </location>
</feature>
<dbReference type="InterPro" id="IPR000182">
    <property type="entry name" value="GNAT_dom"/>
</dbReference>
<dbReference type="RefSeq" id="WP_226763323.1">
    <property type="nucleotide sequence ID" value="NZ_JAJAWG010000002.1"/>
</dbReference>
<protein>
    <submittedName>
        <fullName evidence="4">GNAT family N-acetyltransferase</fullName>
        <ecNumber evidence="4">2.3.1.-</ecNumber>
    </submittedName>
</protein>
<organism evidence="4 5">
    <name type="scientific">Deefgea salmonis</name>
    <dbReference type="NCBI Taxonomy" id="2875502"/>
    <lineage>
        <taxon>Bacteria</taxon>
        <taxon>Pseudomonadati</taxon>
        <taxon>Pseudomonadota</taxon>
        <taxon>Betaproteobacteria</taxon>
        <taxon>Neisseriales</taxon>
        <taxon>Chitinibacteraceae</taxon>
        <taxon>Deefgea</taxon>
    </lineage>
</organism>
<dbReference type="InterPro" id="IPR016181">
    <property type="entry name" value="Acyl_CoA_acyltransferase"/>
</dbReference>
<proteinExistence type="predicted"/>
<dbReference type="SUPFAM" id="SSF55729">
    <property type="entry name" value="Acyl-CoA N-acyltransferases (Nat)"/>
    <property type="match status" value="1"/>
</dbReference>
<dbReference type="EC" id="2.3.1.-" evidence="4"/>
<keyword evidence="1 4" id="KW-0808">Transferase</keyword>
<dbReference type="PANTHER" id="PTHR43877:SF2">
    <property type="entry name" value="AMINOALKYLPHOSPHONATE N-ACETYLTRANSFERASE-RELATED"/>
    <property type="match status" value="1"/>
</dbReference>
<dbReference type="Proteomes" id="UP001198034">
    <property type="component" value="Unassembled WGS sequence"/>
</dbReference>
<dbReference type="Pfam" id="PF00583">
    <property type="entry name" value="Acetyltransf_1"/>
    <property type="match status" value="1"/>
</dbReference>
<accession>A0ABS8BIH4</accession>
<reference evidence="4 5" key="1">
    <citation type="submission" date="2021-10" db="EMBL/GenBank/DDBJ databases">
        <authorList>
            <person name="Chen M."/>
        </authorList>
    </citation>
    <scope>NUCLEOTIDE SEQUENCE [LARGE SCALE GENOMIC DNA]</scope>
    <source>
        <strain evidence="4 5">H3-26</strain>
    </source>
</reference>
<dbReference type="PANTHER" id="PTHR43877">
    <property type="entry name" value="AMINOALKYLPHOSPHONATE N-ACETYLTRANSFERASE-RELATED-RELATED"/>
    <property type="match status" value="1"/>
</dbReference>
<dbReference type="EMBL" id="JAJAWG010000002">
    <property type="protein sequence ID" value="MCB5195527.1"/>
    <property type="molecule type" value="Genomic_DNA"/>
</dbReference>
<dbReference type="PROSITE" id="PS51186">
    <property type="entry name" value="GNAT"/>
    <property type="match status" value="1"/>
</dbReference>
<dbReference type="GO" id="GO:0016746">
    <property type="term" value="F:acyltransferase activity"/>
    <property type="evidence" value="ECO:0007669"/>
    <property type="project" value="UniProtKB-KW"/>
</dbReference>
<evidence type="ECO:0000259" key="3">
    <source>
        <dbReference type="PROSITE" id="PS51186"/>
    </source>
</evidence>
<dbReference type="Gene3D" id="3.40.630.30">
    <property type="match status" value="1"/>
</dbReference>
<gene>
    <name evidence="4" type="ORF">LG219_04375</name>
</gene>
<dbReference type="CDD" id="cd04301">
    <property type="entry name" value="NAT_SF"/>
    <property type="match status" value="1"/>
</dbReference>
<evidence type="ECO:0000313" key="5">
    <source>
        <dbReference type="Proteomes" id="UP001198034"/>
    </source>
</evidence>
<evidence type="ECO:0000313" key="4">
    <source>
        <dbReference type="EMBL" id="MCB5195527.1"/>
    </source>
</evidence>
<keyword evidence="2 4" id="KW-0012">Acyltransferase</keyword>
<sequence length="154" mass="17032">MRLIRYANLDDLDALVPVFDAYRVFYQMPSDLALARQFLGERLALGESVILLAEGDAGAVQGFIQLYPLFSSSLCQRILLLNDLYVLEAARGQGVARQLMQKAAAHAKAVGAARLELSTAHSNIRAQALYESLAYQLDREFRNYSLAVCAVEYG</sequence>
<keyword evidence="5" id="KW-1185">Reference proteome</keyword>
<dbReference type="InterPro" id="IPR050832">
    <property type="entry name" value="Bact_Acetyltransf"/>
</dbReference>